<accession>A0A1F6FYS8</accession>
<dbReference type="Gene3D" id="2.40.30.90">
    <property type="entry name" value="Bacterial fluorinating enzyme like"/>
    <property type="match status" value="1"/>
</dbReference>
<gene>
    <name evidence="1" type="ORF">A3H16_02205</name>
</gene>
<dbReference type="EMBL" id="MFMQ01000077">
    <property type="protein sequence ID" value="OGG91013.1"/>
    <property type="molecule type" value="Genomic_DNA"/>
</dbReference>
<name>A0A1F6FYS8_9BACT</name>
<dbReference type="Proteomes" id="UP000178601">
    <property type="component" value="Unassembled WGS sequence"/>
</dbReference>
<comment type="caution">
    <text evidence="1">The sequence shown here is derived from an EMBL/GenBank/DDBJ whole genome shotgun (WGS) entry which is preliminary data.</text>
</comment>
<evidence type="ECO:0000313" key="1">
    <source>
        <dbReference type="EMBL" id="OGG91013.1"/>
    </source>
</evidence>
<reference evidence="1 2" key="1">
    <citation type="journal article" date="2016" name="Nat. Commun.">
        <title>Thousands of microbial genomes shed light on interconnected biogeochemical processes in an aquifer system.</title>
        <authorList>
            <person name="Anantharaman K."/>
            <person name="Brown C.T."/>
            <person name="Hug L.A."/>
            <person name="Sharon I."/>
            <person name="Castelle C.J."/>
            <person name="Probst A.J."/>
            <person name="Thomas B.C."/>
            <person name="Singh A."/>
            <person name="Wilkins M.J."/>
            <person name="Karaoz U."/>
            <person name="Brodie E.L."/>
            <person name="Williams K.H."/>
            <person name="Hubbard S.S."/>
            <person name="Banfield J.F."/>
        </authorList>
    </citation>
    <scope>NUCLEOTIDE SEQUENCE [LARGE SCALE GENOMIC DNA]</scope>
</reference>
<organism evidence="1 2">
    <name type="scientific">Candidatus Kaiserbacteria bacterium RIFCSPLOWO2_12_FULL_53_8</name>
    <dbReference type="NCBI Taxonomy" id="1798529"/>
    <lineage>
        <taxon>Bacteria</taxon>
        <taxon>Candidatus Kaiseribacteriota</taxon>
    </lineage>
</organism>
<evidence type="ECO:0000313" key="2">
    <source>
        <dbReference type="Proteomes" id="UP000178601"/>
    </source>
</evidence>
<protein>
    <submittedName>
        <fullName evidence="1">Uncharacterized protein</fullName>
    </submittedName>
</protein>
<sequence length="224" mass="24478">MAAGRQSVRTASLVGGTVSFVGVARDLETAGNLIDILDAYEGAPGAVLVNVAPRNGAAKKWENGTPFGYFRYKQVLMVSSIDGLTLSLVKKLGLVDAVRVLNIPTVMEWFVSENILSREEGERIVNTQFRSYECVPRVAAYLLENKEVEGERMSIADVPDAPSAVWWADNFGNCKTTLLRNDIPHDDRVETRFGALPYFERLKDVPDGTVALVTGSSGIGAHRF</sequence>
<proteinExistence type="predicted"/>
<dbReference type="InterPro" id="IPR023227">
    <property type="entry name" value="SAM_OH_AdoTrfase_C_sf"/>
</dbReference>
<dbReference type="AlphaFoldDB" id="A0A1F6FYS8"/>